<dbReference type="AlphaFoldDB" id="A0A502F8W2"/>
<keyword evidence="2" id="KW-0732">Signal</keyword>
<dbReference type="EMBL" id="RCZP01000044">
    <property type="protein sequence ID" value="TPG45771.1"/>
    <property type="molecule type" value="Genomic_DNA"/>
</dbReference>
<dbReference type="InterPro" id="IPR042100">
    <property type="entry name" value="Bug_dom1"/>
</dbReference>
<organism evidence="3 4">
    <name type="scientific">Muricoccus nepalensis</name>
    <dbReference type="NCBI Taxonomy" id="1854500"/>
    <lineage>
        <taxon>Bacteria</taxon>
        <taxon>Pseudomonadati</taxon>
        <taxon>Pseudomonadota</taxon>
        <taxon>Alphaproteobacteria</taxon>
        <taxon>Acetobacterales</taxon>
        <taxon>Roseomonadaceae</taxon>
        <taxon>Muricoccus</taxon>
    </lineage>
</organism>
<evidence type="ECO:0000313" key="4">
    <source>
        <dbReference type="Proteomes" id="UP000317078"/>
    </source>
</evidence>
<dbReference type="CDD" id="cd13578">
    <property type="entry name" value="PBP2_Bug27"/>
    <property type="match status" value="1"/>
</dbReference>
<comment type="caution">
    <text evidence="3">The sequence shown here is derived from an EMBL/GenBank/DDBJ whole genome shotgun (WGS) entry which is preliminary data.</text>
</comment>
<name>A0A502F8W2_9PROT</name>
<gene>
    <name evidence="3" type="ORF">EAH89_25775</name>
</gene>
<dbReference type="Gene3D" id="3.40.190.10">
    <property type="entry name" value="Periplasmic binding protein-like II"/>
    <property type="match status" value="1"/>
</dbReference>
<dbReference type="InterPro" id="IPR005064">
    <property type="entry name" value="BUG"/>
</dbReference>
<dbReference type="Proteomes" id="UP000317078">
    <property type="component" value="Unassembled WGS sequence"/>
</dbReference>
<dbReference type="PANTHER" id="PTHR42928">
    <property type="entry name" value="TRICARBOXYLATE-BINDING PROTEIN"/>
    <property type="match status" value="1"/>
</dbReference>
<keyword evidence="4" id="KW-1185">Reference proteome</keyword>
<protein>
    <submittedName>
        <fullName evidence="3">Tripartite tricarboxylate transporter substrate binding protein</fullName>
    </submittedName>
</protein>
<evidence type="ECO:0000256" key="2">
    <source>
        <dbReference type="SAM" id="SignalP"/>
    </source>
</evidence>
<sequence>MTTVARRPLAALLAAPLLRAAPARAEVPGRAPRLIVPYPPGGITDLVARKVADGLGARWERGVVVDNRPGAGGNIAAAMAARAAPDGNTLYIGFAGTHAMNVSLYKKLDYDPVADFTPVSLLIESPLALTLHPSVPARSLVELTAYAKANPGRLAFGSSGNGGASHRALEIYKALAGVDILHVPYRGAAGSNTDLLGGKIQGMFDTLITAAPNIRAGGVRALAVTGRARAALLPELPTMEEAGLPGCVFLTWLGLLAPAGLPLELRDRLNADARAVLAGEGMRRWCAENGLEPAPSTPEAFAAYMAEETRRFAAFVRETGMSVE</sequence>
<dbReference type="OrthoDB" id="7250530at2"/>
<accession>A0A502F8W2</accession>
<dbReference type="Pfam" id="PF03401">
    <property type="entry name" value="TctC"/>
    <property type="match status" value="1"/>
</dbReference>
<evidence type="ECO:0000313" key="3">
    <source>
        <dbReference type="EMBL" id="TPG45771.1"/>
    </source>
</evidence>
<dbReference type="PANTHER" id="PTHR42928:SF5">
    <property type="entry name" value="BLR1237 PROTEIN"/>
    <property type="match status" value="1"/>
</dbReference>
<comment type="similarity">
    <text evidence="1">Belongs to the UPF0065 (bug) family.</text>
</comment>
<dbReference type="SUPFAM" id="SSF53850">
    <property type="entry name" value="Periplasmic binding protein-like II"/>
    <property type="match status" value="1"/>
</dbReference>
<dbReference type="PIRSF" id="PIRSF017082">
    <property type="entry name" value="YflP"/>
    <property type="match status" value="1"/>
</dbReference>
<dbReference type="RefSeq" id="WP_140886595.1">
    <property type="nucleotide sequence ID" value="NZ_RCZP01000044.1"/>
</dbReference>
<proteinExistence type="inferred from homology"/>
<dbReference type="Gene3D" id="3.40.190.150">
    <property type="entry name" value="Bordetella uptake gene, domain 1"/>
    <property type="match status" value="1"/>
</dbReference>
<evidence type="ECO:0000256" key="1">
    <source>
        <dbReference type="ARBA" id="ARBA00006987"/>
    </source>
</evidence>
<reference evidence="3 4" key="1">
    <citation type="journal article" date="2019" name="Environ. Microbiol.">
        <title>Species interactions and distinct microbial communities in high Arctic permafrost affected cryosols are associated with the CH4 and CO2 gas fluxes.</title>
        <authorList>
            <person name="Altshuler I."/>
            <person name="Hamel J."/>
            <person name="Turney S."/>
            <person name="Magnuson E."/>
            <person name="Levesque R."/>
            <person name="Greer C."/>
            <person name="Whyte L.G."/>
        </authorList>
    </citation>
    <scope>NUCLEOTIDE SEQUENCE [LARGE SCALE GENOMIC DNA]</scope>
    <source>
        <strain evidence="3 4">S9.3B</strain>
    </source>
</reference>
<feature type="chain" id="PRO_5021385058" evidence="2">
    <location>
        <begin position="26"/>
        <end position="324"/>
    </location>
</feature>
<feature type="signal peptide" evidence="2">
    <location>
        <begin position="1"/>
        <end position="25"/>
    </location>
</feature>